<dbReference type="GeneID" id="301712840"/>
<feature type="chain" id="PRO_5045541795" description="Porin" evidence="1">
    <location>
        <begin position="18"/>
        <end position="645"/>
    </location>
</feature>
<organism evidence="2 3">
    <name type="scientific">Chryseobacterium cucumeris</name>
    <dbReference type="NCBI Taxonomy" id="1813611"/>
    <lineage>
        <taxon>Bacteria</taxon>
        <taxon>Pseudomonadati</taxon>
        <taxon>Bacteroidota</taxon>
        <taxon>Flavobacteriia</taxon>
        <taxon>Flavobacteriales</taxon>
        <taxon>Weeksellaceae</taxon>
        <taxon>Chryseobacterium group</taxon>
        <taxon>Chryseobacterium</taxon>
    </lineage>
</organism>
<sequence length="645" mass="74469">MKYILFILFSLGFVAKAQVVNKAETKPQPKKEDTLVIDSGKKDSLKIFKPTINDYQYQTQFSEKKVFDTVMTFDKTYIFSQHNNKDNFGRVQPANIGSGFNPLIFEVNDEQNLSLLPSNKSYMIIGANDVKYYDVKTPTATFLYHNAMRNGAALKSTYTQNIGKRFNFALEYMGLRSQGLYRNSLSANNNTLFSGHYVSKNGNYELFAHYLHQNVNNQESGGITEDNLFQSGDSNYSNRQNAQVNLASSSSQFSYRRYYLSHQFTPFNSEKFPFSIRHIISHQGNKYYYNQTALEPYWYDAPTDLVNGFPLTTKKYSENFSNTVSLIFNNEKFKLDAGVRYQMIKFGIRDVVALNNVPFPGELKENRIGAVGNLQVKLWDKIQLNSFLEFSNGSQFKSYLKTTNNLKFEPIKDYFVNAKVNFQSAYPSFNYLLNTSVYNNFNYYLENAKNQSVMEVGGSINLKWFKTEIFANYFRIDNYTYFDSNGSPKQSDNSVNISQIGGDATFSFNKFHLNTRVHFQNTLTNKELLPMPGFIGRANFFYQTQAFKKAAEIQAGVKVYYFSKFASREYFPVLNEYILPRADSFSIGGQPIADIYINMKVKKMFFFIEGQQIGTVISNNKAYAFPHYPVYDFRLNIGIVWYLFN</sequence>
<dbReference type="Proteomes" id="UP000281899">
    <property type="component" value="Unassembled WGS sequence"/>
</dbReference>
<dbReference type="InterPro" id="IPR025631">
    <property type="entry name" value="Porin_10"/>
</dbReference>
<reference evidence="2 3" key="1">
    <citation type="submission" date="2018-11" db="EMBL/GenBank/DDBJ databases">
        <title>Proposal to divide the Flavobacteriaceae and reorganize its genera based on Amino Acid Identity values calculated from whole genome sequences.</title>
        <authorList>
            <person name="Nicholson A.C."/>
            <person name="Gulvik C.A."/>
            <person name="Whitney A.M."/>
            <person name="Humrighouse B.W."/>
            <person name="Bell M."/>
            <person name="Holmes B."/>
            <person name="Steigerwalt A."/>
            <person name="Villarma A."/>
            <person name="Sheth M."/>
            <person name="Batra D."/>
            <person name="Pryor J."/>
            <person name="Bernardet J.-F."/>
            <person name="Hugo C."/>
            <person name="Kampfer P."/>
            <person name="Newman J."/>
            <person name="Mcquiston J.R."/>
        </authorList>
    </citation>
    <scope>NUCLEOTIDE SEQUENCE [LARGE SCALE GENOMIC DNA]</scope>
    <source>
        <strain evidence="2 3">G0235</strain>
    </source>
</reference>
<comment type="caution">
    <text evidence="2">The sequence shown here is derived from an EMBL/GenBank/DDBJ whole genome shotgun (WGS) entry which is preliminary data.</text>
</comment>
<evidence type="ECO:0000256" key="1">
    <source>
        <dbReference type="SAM" id="SignalP"/>
    </source>
</evidence>
<keyword evidence="3" id="KW-1185">Reference proteome</keyword>
<keyword evidence="1" id="KW-0732">Signal</keyword>
<accession>A0ABX9X844</accession>
<dbReference type="EMBL" id="RJTW01000005">
    <property type="protein sequence ID" value="ROH92402.1"/>
    <property type="molecule type" value="Genomic_DNA"/>
</dbReference>
<evidence type="ECO:0000313" key="3">
    <source>
        <dbReference type="Proteomes" id="UP000281899"/>
    </source>
</evidence>
<evidence type="ECO:0008006" key="4">
    <source>
        <dbReference type="Google" id="ProtNLM"/>
    </source>
</evidence>
<name>A0ABX9X844_9FLAO</name>
<dbReference type="RefSeq" id="WP_123278552.1">
    <property type="nucleotide sequence ID" value="NZ_JALRGU010000068.1"/>
</dbReference>
<gene>
    <name evidence="2" type="ORF">EGI15_09180</name>
</gene>
<proteinExistence type="predicted"/>
<dbReference type="SUPFAM" id="SSF56935">
    <property type="entry name" value="Porins"/>
    <property type="match status" value="1"/>
</dbReference>
<dbReference type="Pfam" id="PF14121">
    <property type="entry name" value="Porin_10"/>
    <property type="match status" value="1"/>
</dbReference>
<protein>
    <recommendedName>
        <fullName evidence="4">Porin</fullName>
    </recommendedName>
</protein>
<evidence type="ECO:0000313" key="2">
    <source>
        <dbReference type="EMBL" id="ROH92402.1"/>
    </source>
</evidence>
<feature type="signal peptide" evidence="1">
    <location>
        <begin position="1"/>
        <end position="17"/>
    </location>
</feature>